<dbReference type="PROSITE" id="PS50112">
    <property type="entry name" value="PAS"/>
    <property type="match status" value="1"/>
</dbReference>
<dbReference type="EC" id="2.7.13.3" evidence="2"/>
<dbReference type="SMART" id="SM00388">
    <property type="entry name" value="HisKA"/>
    <property type="match status" value="1"/>
</dbReference>
<keyword evidence="4" id="KW-0808">Transferase</keyword>
<dbReference type="GO" id="GO:0006355">
    <property type="term" value="P:regulation of DNA-templated transcription"/>
    <property type="evidence" value="ECO:0007669"/>
    <property type="project" value="InterPro"/>
</dbReference>
<dbReference type="PANTHER" id="PTHR45453">
    <property type="entry name" value="PHOSPHATE REGULON SENSOR PROTEIN PHOR"/>
    <property type="match status" value="1"/>
</dbReference>
<evidence type="ECO:0000259" key="8">
    <source>
        <dbReference type="PROSITE" id="PS50109"/>
    </source>
</evidence>
<dbReference type="InterPro" id="IPR013767">
    <property type="entry name" value="PAS_fold"/>
</dbReference>
<dbReference type="SUPFAM" id="SSF55785">
    <property type="entry name" value="PYP-like sensor domain (PAS domain)"/>
    <property type="match status" value="1"/>
</dbReference>
<dbReference type="FunFam" id="3.30.565.10:FF:000006">
    <property type="entry name" value="Sensor histidine kinase WalK"/>
    <property type="match status" value="1"/>
</dbReference>
<dbReference type="InterPro" id="IPR050351">
    <property type="entry name" value="BphY/WalK/GraS-like"/>
</dbReference>
<evidence type="ECO:0000256" key="6">
    <source>
        <dbReference type="ARBA" id="ARBA00023012"/>
    </source>
</evidence>
<dbReference type="Pfam" id="PF02518">
    <property type="entry name" value="HATPase_c"/>
    <property type="match status" value="1"/>
</dbReference>
<dbReference type="InterPro" id="IPR003661">
    <property type="entry name" value="HisK_dim/P_dom"/>
</dbReference>
<dbReference type="PANTHER" id="PTHR45453:SF1">
    <property type="entry name" value="PHOSPHATE REGULON SENSOR PROTEIN PHOR"/>
    <property type="match status" value="1"/>
</dbReference>
<dbReference type="PRINTS" id="PR00344">
    <property type="entry name" value="BCTRLSENSOR"/>
</dbReference>
<dbReference type="CDD" id="cd00130">
    <property type="entry name" value="PAS"/>
    <property type="match status" value="1"/>
</dbReference>
<dbReference type="InterPro" id="IPR001610">
    <property type="entry name" value="PAC"/>
</dbReference>
<dbReference type="InterPro" id="IPR003594">
    <property type="entry name" value="HATPase_dom"/>
</dbReference>
<protein>
    <recommendedName>
        <fullName evidence="2">histidine kinase</fullName>
        <ecNumber evidence="2">2.7.13.3</ecNumber>
    </recommendedName>
</protein>
<evidence type="ECO:0000313" key="12">
    <source>
        <dbReference type="Proteomes" id="UP000622475"/>
    </source>
</evidence>
<keyword evidence="5" id="KW-0418">Kinase</keyword>
<dbReference type="SMART" id="SM00387">
    <property type="entry name" value="HATPase_c"/>
    <property type="match status" value="1"/>
</dbReference>
<dbReference type="InterPro" id="IPR000700">
    <property type="entry name" value="PAS-assoc_C"/>
</dbReference>
<dbReference type="InterPro" id="IPR000014">
    <property type="entry name" value="PAS"/>
</dbReference>
<dbReference type="GO" id="GO:0000155">
    <property type="term" value="F:phosphorelay sensor kinase activity"/>
    <property type="evidence" value="ECO:0007669"/>
    <property type="project" value="InterPro"/>
</dbReference>
<dbReference type="InterPro" id="IPR005467">
    <property type="entry name" value="His_kinase_dom"/>
</dbReference>
<dbReference type="Gene3D" id="1.10.287.130">
    <property type="match status" value="1"/>
</dbReference>
<dbReference type="NCBIfam" id="TIGR00229">
    <property type="entry name" value="sensory_box"/>
    <property type="match status" value="1"/>
</dbReference>
<evidence type="ECO:0000313" key="11">
    <source>
        <dbReference type="EMBL" id="MBE9662933.1"/>
    </source>
</evidence>
<dbReference type="InterPro" id="IPR004358">
    <property type="entry name" value="Sig_transdc_His_kin-like_C"/>
</dbReference>
<evidence type="ECO:0000259" key="9">
    <source>
        <dbReference type="PROSITE" id="PS50112"/>
    </source>
</evidence>
<evidence type="ECO:0000256" key="3">
    <source>
        <dbReference type="ARBA" id="ARBA00022553"/>
    </source>
</evidence>
<evidence type="ECO:0000256" key="4">
    <source>
        <dbReference type="ARBA" id="ARBA00022679"/>
    </source>
</evidence>
<evidence type="ECO:0000256" key="7">
    <source>
        <dbReference type="ARBA" id="ARBA00023136"/>
    </source>
</evidence>
<dbReference type="CDD" id="cd00082">
    <property type="entry name" value="HisKA"/>
    <property type="match status" value="1"/>
</dbReference>
<keyword evidence="3" id="KW-0597">Phosphoprotein</keyword>
<dbReference type="Gene3D" id="3.30.450.20">
    <property type="entry name" value="PAS domain"/>
    <property type="match status" value="1"/>
</dbReference>
<feature type="domain" description="PAS" evidence="9">
    <location>
        <begin position="19"/>
        <end position="89"/>
    </location>
</feature>
<comment type="caution">
    <text evidence="11">The sequence shown here is derived from an EMBL/GenBank/DDBJ whole genome shotgun (WGS) entry which is preliminary data.</text>
</comment>
<keyword evidence="6" id="KW-0902">Two-component regulatory system</keyword>
<organism evidence="11 12">
    <name type="scientific">Mucilaginibacter myungsuensis</name>
    <dbReference type="NCBI Taxonomy" id="649104"/>
    <lineage>
        <taxon>Bacteria</taxon>
        <taxon>Pseudomonadati</taxon>
        <taxon>Bacteroidota</taxon>
        <taxon>Sphingobacteriia</taxon>
        <taxon>Sphingobacteriales</taxon>
        <taxon>Sphingobacteriaceae</taxon>
        <taxon>Mucilaginibacter</taxon>
    </lineage>
</organism>
<dbReference type="InterPro" id="IPR036097">
    <property type="entry name" value="HisK_dim/P_sf"/>
</dbReference>
<dbReference type="Pfam" id="PF00512">
    <property type="entry name" value="HisKA"/>
    <property type="match status" value="1"/>
</dbReference>
<dbReference type="SUPFAM" id="SSF47384">
    <property type="entry name" value="Homodimeric domain of signal transducing histidine kinase"/>
    <property type="match status" value="1"/>
</dbReference>
<comment type="catalytic activity">
    <reaction evidence="1">
        <text>ATP + protein L-histidine = ADP + protein N-phospho-L-histidine.</text>
        <dbReference type="EC" id="2.7.13.3"/>
    </reaction>
</comment>
<name>A0A929KZP8_9SPHI</name>
<reference evidence="11" key="1">
    <citation type="submission" date="2020-10" db="EMBL/GenBank/DDBJ databases">
        <title>Mucilaginibacter mali sp. nov., isolated from rhizosphere soil of apple orchard.</title>
        <authorList>
            <person name="Lee J.-S."/>
            <person name="Kim H.S."/>
            <person name="Kim J.-S."/>
        </authorList>
    </citation>
    <scope>NUCLEOTIDE SEQUENCE</scope>
    <source>
        <strain evidence="11">KCTC 22746</strain>
    </source>
</reference>
<accession>A0A929KZP8</accession>
<dbReference type="PROSITE" id="PS50109">
    <property type="entry name" value="HIS_KIN"/>
    <property type="match status" value="1"/>
</dbReference>
<dbReference type="GO" id="GO:0004721">
    <property type="term" value="F:phosphoprotein phosphatase activity"/>
    <property type="evidence" value="ECO:0007669"/>
    <property type="project" value="TreeGrafter"/>
</dbReference>
<dbReference type="PROSITE" id="PS50113">
    <property type="entry name" value="PAC"/>
    <property type="match status" value="1"/>
</dbReference>
<dbReference type="RefSeq" id="WP_194112171.1">
    <property type="nucleotide sequence ID" value="NZ_JADFFL010000005.1"/>
</dbReference>
<dbReference type="GO" id="GO:0005886">
    <property type="term" value="C:plasma membrane"/>
    <property type="evidence" value="ECO:0007669"/>
    <property type="project" value="TreeGrafter"/>
</dbReference>
<evidence type="ECO:0000259" key="10">
    <source>
        <dbReference type="PROSITE" id="PS50113"/>
    </source>
</evidence>
<dbReference type="Pfam" id="PF00989">
    <property type="entry name" value="PAS"/>
    <property type="match status" value="1"/>
</dbReference>
<dbReference type="Gene3D" id="3.30.565.10">
    <property type="entry name" value="Histidine kinase-like ATPase, C-terminal domain"/>
    <property type="match status" value="1"/>
</dbReference>
<evidence type="ECO:0000256" key="1">
    <source>
        <dbReference type="ARBA" id="ARBA00000085"/>
    </source>
</evidence>
<keyword evidence="12" id="KW-1185">Reference proteome</keyword>
<dbReference type="InterPro" id="IPR035965">
    <property type="entry name" value="PAS-like_dom_sf"/>
</dbReference>
<feature type="domain" description="Histidine kinase" evidence="8">
    <location>
        <begin position="148"/>
        <end position="364"/>
    </location>
</feature>
<dbReference type="InterPro" id="IPR036890">
    <property type="entry name" value="HATPase_C_sf"/>
</dbReference>
<dbReference type="EMBL" id="JADFFL010000005">
    <property type="protein sequence ID" value="MBE9662933.1"/>
    <property type="molecule type" value="Genomic_DNA"/>
</dbReference>
<proteinExistence type="predicted"/>
<dbReference type="SMART" id="SM00086">
    <property type="entry name" value="PAC"/>
    <property type="match status" value="1"/>
</dbReference>
<evidence type="ECO:0000256" key="5">
    <source>
        <dbReference type="ARBA" id="ARBA00022777"/>
    </source>
</evidence>
<evidence type="ECO:0000256" key="2">
    <source>
        <dbReference type="ARBA" id="ARBA00012438"/>
    </source>
</evidence>
<dbReference type="SUPFAM" id="SSF55874">
    <property type="entry name" value="ATPase domain of HSP90 chaperone/DNA topoisomerase II/histidine kinase"/>
    <property type="match status" value="1"/>
</dbReference>
<dbReference type="GO" id="GO:0016036">
    <property type="term" value="P:cellular response to phosphate starvation"/>
    <property type="evidence" value="ECO:0007669"/>
    <property type="project" value="TreeGrafter"/>
</dbReference>
<gene>
    <name evidence="11" type="ORF">IRJ16_13655</name>
</gene>
<dbReference type="AlphaFoldDB" id="A0A929KZP8"/>
<dbReference type="SMART" id="SM00091">
    <property type="entry name" value="PAS"/>
    <property type="match status" value="1"/>
</dbReference>
<dbReference type="Proteomes" id="UP000622475">
    <property type="component" value="Unassembled WGS sequence"/>
</dbReference>
<feature type="domain" description="PAC" evidence="10">
    <location>
        <begin position="92"/>
        <end position="144"/>
    </location>
</feature>
<sequence length="364" mass="40212">MRFIGTVVDIHDLKEAEEKSAKLAAIIEYSHDAIISKTLEGVITSWNASAERLFGFTAEEMIGESIYKLIPKERHAEEPRILATIARGESIDHFETQRQTGDGRLIDVSVTVFPIQDKTGRIIGVSKIARDITEKKLDENRKNDFIGMVSRELKTPLTSLGAIIQVANAKLKTSEDTFLASAMEKAGIQVKRMTAMINGFLTISRLESGKIHIDKQVFDIIDLITDAIEEASLTAGNQEIQFKGSSPIQVLADRDKIGPVISNLLSNALKYSPKATRIEVSCMVKDGAVVISVWDHGMGIAREDLAKIFDRYYRVEAAQTQHIAGFGIGLYLSSEIIQRHNGKVWAESEPGEGSTFYFSLPLGD</sequence>
<keyword evidence="7" id="KW-0472">Membrane</keyword>